<name>A0A0E0HGR1_ORYNI</name>
<dbReference type="HOGENOM" id="CLU_2458606_0_0_1"/>
<evidence type="ECO:0000313" key="1">
    <source>
        <dbReference type="EnsemblPlants" id="ONIVA05G23140.1"/>
    </source>
</evidence>
<proteinExistence type="predicted"/>
<dbReference type="Proteomes" id="UP000006591">
    <property type="component" value="Chromosome 5"/>
</dbReference>
<protein>
    <submittedName>
        <fullName evidence="1">Uncharacterized protein</fullName>
    </submittedName>
</protein>
<sequence>MNRRFNTKCSGVELSHLSARSTSAKCRVTVDGRPTRRADVAKLSVIQSGAELRDIKAHLPRPRERALSFLSLPRSMKTTTAMAAFLSEP</sequence>
<organism evidence="1">
    <name type="scientific">Oryza nivara</name>
    <name type="common">Indian wild rice</name>
    <name type="synonym">Oryza sativa f. spontanea</name>
    <dbReference type="NCBI Taxonomy" id="4536"/>
    <lineage>
        <taxon>Eukaryota</taxon>
        <taxon>Viridiplantae</taxon>
        <taxon>Streptophyta</taxon>
        <taxon>Embryophyta</taxon>
        <taxon>Tracheophyta</taxon>
        <taxon>Spermatophyta</taxon>
        <taxon>Magnoliopsida</taxon>
        <taxon>Liliopsida</taxon>
        <taxon>Poales</taxon>
        <taxon>Poaceae</taxon>
        <taxon>BOP clade</taxon>
        <taxon>Oryzoideae</taxon>
        <taxon>Oryzeae</taxon>
        <taxon>Oryzinae</taxon>
        <taxon>Oryza</taxon>
    </lineage>
</organism>
<dbReference type="Gramene" id="ONIVA05G23140.1">
    <property type="protein sequence ID" value="ONIVA05G23140.1"/>
    <property type="gene ID" value="ONIVA05G23140"/>
</dbReference>
<evidence type="ECO:0000313" key="2">
    <source>
        <dbReference type="Proteomes" id="UP000006591"/>
    </source>
</evidence>
<accession>A0A0E0HGR1</accession>
<reference evidence="1" key="2">
    <citation type="submission" date="2018-04" db="EMBL/GenBank/DDBJ databases">
        <title>OnivRS2 (Oryza nivara Reference Sequence Version 2).</title>
        <authorList>
            <person name="Zhang J."/>
            <person name="Kudrna D."/>
            <person name="Lee S."/>
            <person name="Talag J."/>
            <person name="Rajasekar S."/>
            <person name="Welchert J."/>
            <person name="Hsing Y.-I."/>
            <person name="Wing R.A."/>
        </authorList>
    </citation>
    <scope>NUCLEOTIDE SEQUENCE [LARGE SCALE GENOMIC DNA]</scope>
    <source>
        <strain evidence="1">SL10</strain>
    </source>
</reference>
<dbReference type="EnsemblPlants" id="ONIVA05G23140.1">
    <property type="protein sequence ID" value="ONIVA05G23140.1"/>
    <property type="gene ID" value="ONIVA05G23140"/>
</dbReference>
<keyword evidence="2" id="KW-1185">Reference proteome</keyword>
<reference evidence="1" key="1">
    <citation type="submission" date="2015-04" db="UniProtKB">
        <authorList>
            <consortium name="EnsemblPlants"/>
        </authorList>
    </citation>
    <scope>IDENTIFICATION</scope>
    <source>
        <strain evidence="1">SL10</strain>
    </source>
</reference>
<dbReference type="AlphaFoldDB" id="A0A0E0HGR1"/>